<evidence type="ECO:0000313" key="2">
    <source>
        <dbReference type="Proteomes" id="UP001341840"/>
    </source>
</evidence>
<name>A0ABU6SXG2_9FABA</name>
<dbReference type="Proteomes" id="UP001341840">
    <property type="component" value="Unassembled WGS sequence"/>
</dbReference>
<proteinExistence type="predicted"/>
<reference evidence="1 2" key="1">
    <citation type="journal article" date="2023" name="Plants (Basel)">
        <title>Bridging the Gap: Combining Genomics and Transcriptomics Approaches to Understand Stylosanthes scabra, an Orphan Legume from the Brazilian Caatinga.</title>
        <authorList>
            <person name="Ferreira-Neto J.R.C."/>
            <person name="da Silva M.D."/>
            <person name="Binneck E."/>
            <person name="de Melo N.F."/>
            <person name="da Silva R.H."/>
            <person name="de Melo A.L.T.M."/>
            <person name="Pandolfi V."/>
            <person name="Bustamante F.O."/>
            <person name="Brasileiro-Vidal A.C."/>
            <person name="Benko-Iseppon A.M."/>
        </authorList>
    </citation>
    <scope>NUCLEOTIDE SEQUENCE [LARGE SCALE GENOMIC DNA]</scope>
    <source>
        <tissue evidence="1">Leaves</tissue>
    </source>
</reference>
<evidence type="ECO:0000313" key="1">
    <source>
        <dbReference type="EMBL" id="MED6141156.1"/>
    </source>
</evidence>
<gene>
    <name evidence="1" type="ORF">PIB30_100531</name>
</gene>
<protein>
    <submittedName>
        <fullName evidence="1">Uncharacterized protein</fullName>
    </submittedName>
</protein>
<accession>A0ABU6SXG2</accession>
<sequence>MGEGGMRPLSSRDGPLVSYWTRSGWPYNRSNELIGHRFFRYRFKLWKTCEALLLSDVLEDFSKLSKLYESWWARNRNWDEFPIGFSLRLCLFE</sequence>
<organism evidence="1 2">
    <name type="scientific">Stylosanthes scabra</name>
    <dbReference type="NCBI Taxonomy" id="79078"/>
    <lineage>
        <taxon>Eukaryota</taxon>
        <taxon>Viridiplantae</taxon>
        <taxon>Streptophyta</taxon>
        <taxon>Embryophyta</taxon>
        <taxon>Tracheophyta</taxon>
        <taxon>Spermatophyta</taxon>
        <taxon>Magnoliopsida</taxon>
        <taxon>eudicotyledons</taxon>
        <taxon>Gunneridae</taxon>
        <taxon>Pentapetalae</taxon>
        <taxon>rosids</taxon>
        <taxon>fabids</taxon>
        <taxon>Fabales</taxon>
        <taxon>Fabaceae</taxon>
        <taxon>Papilionoideae</taxon>
        <taxon>50 kb inversion clade</taxon>
        <taxon>dalbergioids sensu lato</taxon>
        <taxon>Dalbergieae</taxon>
        <taxon>Pterocarpus clade</taxon>
        <taxon>Stylosanthes</taxon>
    </lineage>
</organism>
<dbReference type="EMBL" id="JASCZI010063232">
    <property type="protein sequence ID" value="MED6141156.1"/>
    <property type="molecule type" value="Genomic_DNA"/>
</dbReference>
<keyword evidence="2" id="KW-1185">Reference proteome</keyword>
<comment type="caution">
    <text evidence="1">The sequence shown here is derived from an EMBL/GenBank/DDBJ whole genome shotgun (WGS) entry which is preliminary data.</text>
</comment>
<feature type="non-terminal residue" evidence="1">
    <location>
        <position position="93"/>
    </location>
</feature>